<dbReference type="GO" id="GO:0015648">
    <property type="term" value="F:lipid-linked peptidoglycan transporter activity"/>
    <property type="evidence" value="ECO:0007669"/>
    <property type="project" value="TreeGrafter"/>
</dbReference>
<feature type="transmembrane region" description="Helical" evidence="8">
    <location>
        <begin position="176"/>
        <end position="199"/>
    </location>
</feature>
<keyword evidence="4" id="KW-0133">Cell shape</keyword>
<dbReference type="GO" id="GO:0034204">
    <property type="term" value="P:lipid translocation"/>
    <property type="evidence" value="ECO:0007669"/>
    <property type="project" value="TreeGrafter"/>
</dbReference>
<feature type="transmembrane region" description="Helical" evidence="8">
    <location>
        <begin position="122"/>
        <end position="141"/>
    </location>
</feature>
<evidence type="ECO:0000256" key="3">
    <source>
        <dbReference type="ARBA" id="ARBA00022692"/>
    </source>
</evidence>
<evidence type="ECO:0000256" key="7">
    <source>
        <dbReference type="ARBA" id="ARBA00023136"/>
    </source>
</evidence>
<feature type="transmembrane region" description="Helical" evidence="8">
    <location>
        <begin position="369"/>
        <end position="386"/>
    </location>
</feature>
<dbReference type="AlphaFoldDB" id="A0A3B1CK79"/>
<feature type="transmembrane region" description="Helical" evidence="8">
    <location>
        <begin position="37"/>
        <end position="65"/>
    </location>
</feature>
<feature type="transmembrane region" description="Helical" evidence="8">
    <location>
        <begin position="7"/>
        <end position="25"/>
    </location>
</feature>
<evidence type="ECO:0000256" key="6">
    <source>
        <dbReference type="ARBA" id="ARBA00022989"/>
    </source>
</evidence>
<proteinExistence type="predicted"/>
<dbReference type="PANTHER" id="PTHR47019:SF1">
    <property type="entry name" value="LIPID II FLIPPASE MURJ"/>
    <property type="match status" value="1"/>
</dbReference>
<dbReference type="PRINTS" id="PR01806">
    <property type="entry name" value="VIRFACTRMVIN"/>
</dbReference>
<dbReference type="GO" id="GO:0008360">
    <property type="term" value="P:regulation of cell shape"/>
    <property type="evidence" value="ECO:0007669"/>
    <property type="project" value="UniProtKB-KW"/>
</dbReference>
<accession>A0A3B1CK79</accession>
<feature type="transmembrane region" description="Helical" evidence="8">
    <location>
        <begin position="332"/>
        <end position="357"/>
    </location>
</feature>
<keyword evidence="7 8" id="KW-0472">Membrane</keyword>
<keyword evidence="5" id="KW-0573">Peptidoglycan synthesis</keyword>
<keyword evidence="6 8" id="KW-1133">Transmembrane helix</keyword>
<feature type="transmembrane region" description="Helical" evidence="8">
    <location>
        <begin position="294"/>
        <end position="312"/>
    </location>
</feature>
<organism evidence="9">
    <name type="scientific">hydrothermal vent metagenome</name>
    <dbReference type="NCBI Taxonomy" id="652676"/>
    <lineage>
        <taxon>unclassified sequences</taxon>
        <taxon>metagenomes</taxon>
        <taxon>ecological metagenomes</taxon>
    </lineage>
</organism>
<dbReference type="InterPro" id="IPR051050">
    <property type="entry name" value="Lipid_II_flippase_MurJ/MviN"/>
</dbReference>
<feature type="transmembrane region" description="Helical" evidence="8">
    <location>
        <begin position="392"/>
        <end position="413"/>
    </location>
</feature>
<feature type="transmembrane region" description="Helical" evidence="8">
    <location>
        <begin position="148"/>
        <end position="170"/>
    </location>
</feature>
<evidence type="ECO:0000256" key="2">
    <source>
        <dbReference type="ARBA" id="ARBA00022475"/>
    </source>
</evidence>
<name>A0A3B1CK79_9ZZZZ</name>
<dbReference type="PANTHER" id="PTHR47019">
    <property type="entry name" value="LIPID II FLIPPASE MURJ"/>
    <property type="match status" value="1"/>
</dbReference>
<keyword evidence="3 8" id="KW-0812">Transmembrane</keyword>
<evidence type="ECO:0000256" key="8">
    <source>
        <dbReference type="SAM" id="Phobius"/>
    </source>
</evidence>
<evidence type="ECO:0008006" key="10">
    <source>
        <dbReference type="Google" id="ProtNLM"/>
    </source>
</evidence>
<protein>
    <recommendedName>
        <fullName evidence="10">Virulence factor MviN</fullName>
    </recommendedName>
</protein>
<evidence type="ECO:0000256" key="5">
    <source>
        <dbReference type="ARBA" id="ARBA00022984"/>
    </source>
</evidence>
<feature type="transmembrane region" description="Helical" evidence="8">
    <location>
        <begin position="77"/>
        <end position="102"/>
    </location>
</feature>
<dbReference type="InterPro" id="IPR004268">
    <property type="entry name" value="MurJ"/>
</dbReference>
<evidence type="ECO:0000256" key="1">
    <source>
        <dbReference type="ARBA" id="ARBA00004651"/>
    </source>
</evidence>
<dbReference type="Pfam" id="PF03023">
    <property type="entry name" value="MurJ"/>
    <property type="match status" value="1"/>
</dbReference>
<dbReference type="EMBL" id="UOGF01000018">
    <property type="protein sequence ID" value="VAX26911.1"/>
    <property type="molecule type" value="Genomic_DNA"/>
</dbReference>
<reference evidence="9" key="1">
    <citation type="submission" date="2018-06" db="EMBL/GenBank/DDBJ databases">
        <authorList>
            <person name="Zhirakovskaya E."/>
        </authorList>
    </citation>
    <scope>NUCLEOTIDE SEQUENCE</scope>
</reference>
<gene>
    <name evidence="9" type="ORF">MNBD_NITROSPIRAE01-842</name>
</gene>
<evidence type="ECO:0000256" key="4">
    <source>
        <dbReference type="ARBA" id="ARBA00022960"/>
    </source>
</evidence>
<dbReference type="GO" id="GO:0005886">
    <property type="term" value="C:plasma membrane"/>
    <property type="evidence" value="ECO:0007669"/>
    <property type="project" value="UniProtKB-SubCell"/>
</dbReference>
<sequence length="425" mass="47450">MKSILSLGSLALVNVILLFLIHWFILVTIGPGEETDAFFAGMAVPQLILAILSASLMQILVPLLAVQEGEDFHRNTWGFFVFVGGGLSVLALILYLLGPFWVPFFVPGFSAAGKELMLDLTRIQLIGMIFTALSSVLWAVYHSRKYFLWVAFVPVFTNAAGLGLLIWALPRYGIRSAAWVSVLAVVLQTLLLLPVLGIYRKPNWKSNIYREAWIQIKPLLLGTSYYKTDSLIDRFLSSMGPVGGLSLFYLGQQVYGAVNQVINKSIVAPMVPLLAEHANNGNWSEFRRTYRERLFWIIGITGGGYLLFLLFGNSLLRLVLVSREVSEQDLSLLWWIMISLVGAFIGGAAGQITSAAFYTKGDTETPTKLGVWTYTFYIPIKILFFWKYSLIGLAVSTTLFVTVNCLLQIYVLGKFSPERRRMSPT</sequence>
<dbReference type="GO" id="GO:0009252">
    <property type="term" value="P:peptidoglycan biosynthetic process"/>
    <property type="evidence" value="ECO:0007669"/>
    <property type="project" value="UniProtKB-KW"/>
</dbReference>
<evidence type="ECO:0000313" key="9">
    <source>
        <dbReference type="EMBL" id="VAX26911.1"/>
    </source>
</evidence>
<comment type="subcellular location">
    <subcellularLocation>
        <location evidence="1">Cell membrane</location>
        <topology evidence="1">Multi-pass membrane protein</topology>
    </subcellularLocation>
</comment>
<keyword evidence="2" id="KW-1003">Cell membrane</keyword>